<feature type="compositionally biased region" description="Polar residues" evidence="1">
    <location>
        <begin position="95"/>
        <end position="111"/>
    </location>
</feature>
<dbReference type="SMART" id="SM00028">
    <property type="entry name" value="TPR"/>
    <property type="match status" value="6"/>
</dbReference>
<evidence type="ECO:0000256" key="1">
    <source>
        <dbReference type="SAM" id="MobiDB-lite"/>
    </source>
</evidence>
<dbReference type="GO" id="GO:0034464">
    <property type="term" value="C:BBSome"/>
    <property type="evidence" value="ECO:0007669"/>
    <property type="project" value="InterPro"/>
</dbReference>
<protein>
    <submittedName>
        <fullName evidence="2">CSON011547 protein</fullName>
    </submittedName>
</protein>
<dbReference type="PANTHER" id="PTHR44177">
    <property type="entry name" value="TETRATRICOPEPTIDE REPEAT PROTEIN 8"/>
    <property type="match status" value="1"/>
</dbReference>
<organism evidence="2">
    <name type="scientific">Culicoides sonorensis</name>
    <name type="common">Biting midge</name>
    <dbReference type="NCBI Taxonomy" id="179676"/>
    <lineage>
        <taxon>Eukaryota</taxon>
        <taxon>Metazoa</taxon>
        <taxon>Ecdysozoa</taxon>
        <taxon>Arthropoda</taxon>
        <taxon>Hexapoda</taxon>
        <taxon>Insecta</taxon>
        <taxon>Pterygota</taxon>
        <taxon>Neoptera</taxon>
        <taxon>Endopterygota</taxon>
        <taxon>Diptera</taxon>
        <taxon>Nematocera</taxon>
        <taxon>Chironomoidea</taxon>
        <taxon>Ceratopogonidae</taxon>
        <taxon>Ceratopogoninae</taxon>
        <taxon>Culicoides</taxon>
        <taxon>Monoculicoides</taxon>
    </lineage>
</organism>
<dbReference type="PANTHER" id="PTHR44177:SF1">
    <property type="entry name" value="TETRATRICOPEPTIDE REPEAT PROTEIN 8"/>
    <property type="match status" value="1"/>
</dbReference>
<dbReference type="Pfam" id="PF13181">
    <property type="entry name" value="TPR_8"/>
    <property type="match status" value="1"/>
</dbReference>
<dbReference type="EMBL" id="UFQT01000502">
    <property type="protein sequence ID" value="SSX24827.1"/>
    <property type="molecule type" value="Genomic_DNA"/>
</dbReference>
<evidence type="ECO:0000313" key="2">
    <source>
        <dbReference type="EMBL" id="SSX24827.1"/>
    </source>
</evidence>
<dbReference type="GO" id="GO:1905515">
    <property type="term" value="P:non-motile cilium assembly"/>
    <property type="evidence" value="ECO:0007669"/>
    <property type="project" value="InterPro"/>
</dbReference>
<accession>A0A336M8Y5</accession>
<gene>
    <name evidence="2" type="primary">CSON011547</name>
</gene>
<dbReference type="GO" id="GO:0097730">
    <property type="term" value="C:non-motile cilium"/>
    <property type="evidence" value="ECO:0007669"/>
    <property type="project" value="TreeGrafter"/>
</dbReference>
<dbReference type="OMA" id="QMGVNSA"/>
<sequence>MDAYFQAVSLFRRRNYDQCIEICNLLMVQEQQHGEKQGRAWELKMRAMTQRVYIDEIEADDGIGVDDTLDILPATAKPGTSFVSATATALRRKTASNGTRSTTTAGRPRTSATGRLITGVSRPGTMNERPLTSRLGNRTARLATASAQRLNSAQNIRLGSASMYAFGDPSGPMIHLSRFHAAQYADKNSIIKPLFQYLYYHEGDIPKALQLCDAVINLRKVSAGWWWHAQKGRCLIATNKPKVAEEHLKLSLSQMPHPDTILLLAKVFMKLKQPENALQLLQVASNERFPGEISLMTQQARIQEYLGNINNSVKIYRDVALLDSMNTEALACIAVHYFYNNQPETALLYYRRILSMGAHSAELYCNIALCCLYGGQLDLVLYCFQRSIRLATTNEQKADVWYNISFVALTTGDINLARRCLRLCVSYDGSHGAALNNLAVIATRTGQYGKVKSYLIAAQTASPECDEINHNVQLIEKYK</sequence>
<name>A0A336M8Y5_CULSO</name>
<dbReference type="AlphaFoldDB" id="A0A336M8Y5"/>
<dbReference type="Gene3D" id="1.25.40.10">
    <property type="entry name" value="Tetratricopeptide repeat domain"/>
    <property type="match status" value="1"/>
</dbReference>
<dbReference type="GO" id="GO:0036064">
    <property type="term" value="C:ciliary basal body"/>
    <property type="evidence" value="ECO:0007669"/>
    <property type="project" value="TreeGrafter"/>
</dbReference>
<dbReference type="InterPro" id="IPR028796">
    <property type="entry name" value="BBS8"/>
</dbReference>
<proteinExistence type="predicted"/>
<dbReference type="CDD" id="cd21341">
    <property type="entry name" value="TTC8_N"/>
    <property type="match status" value="1"/>
</dbReference>
<dbReference type="InterPro" id="IPR011990">
    <property type="entry name" value="TPR-like_helical_dom_sf"/>
</dbReference>
<dbReference type="InterPro" id="IPR019734">
    <property type="entry name" value="TPR_rpt"/>
</dbReference>
<dbReference type="SUPFAM" id="SSF48452">
    <property type="entry name" value="TPR-like"/>
    <property type="match status" value="2"/>
</dbReference>
<reference evidence="2" key="1">
    <citation type="submission" date="2018-07" db="EMBL/GenBank/DDBJ databases">
        <authorList>
            <person name="Quirk P.G."/>
            <person name="Krulwich T.A."/>
        </authorList>
    </citation>
    <scope>NUCLEOTIDE SEQUENCE</scope>
</reference>
<dbReference type="VEuPathDB" id="VectorBase:CSON011547"/>
<feature type="region of interest" description="Disordered" evidence="1">
    <location>
        <begin position="91"/>
        <end position="111"/>
    </location>
</feature>